<evidence type="ECO:0000313" key="3">
    <source>
        <dbReference type="Proteomes" id="UP000240760"/>
    </source>
</evidence>
<feature type="compositionally biased region" description="Basic and acidic residues" evidence="1">
    <location>
        <begin position="146"/>
        <end position="165"/>
    </location>
</feature>
<feature type="region of interest" description="Disordered" evidence="1">
    <location>
        <begin position="92"/>
        <end position="165"/>
    </location>
</feature>
<feature type="compositionally biased region" description="Basic and acidic residues" evidence="1">
    <location>
        <begin position="110"/>
        <end position="123"/>
    </location>
</feature>
<evidence type="ECO:0000256" key="1">
    <source>
        <dbReference type="SAM" id="MobiDB-lite"/>
    </source>
</evidence>
<reference evidence="2 3" key="1">
    <citation type="submission" date="2016-07" db="EMBL/GenBank/DDBJ databases">
        <title>Multiple horizontal gene transfer events from other fungi enriched the ability of initially mycotrophic Trichoderma (Ascomycota) to feed on dead plant biomass.</title>
        <authorList>
            <consortium name="DOE Joint Genome Institute"/>
            <person name="Aerts A."/>
            <person name="Atanasova L."/>
            <person name="Chenthamara K."/>
            <person name="Zhang J."/>
            <person name="Grujic M."/>
            <person name="Henrissat B."/>
            <person name="Kuo A."/>
            <person name="Salamov A."/>
            <person name="Lipzen A."/>
            <person name="Labutti K."/>
            <person name="Barry K."/>
            <person name="Miao Y."/>
            <person name="Rahimi M.J."/>
            <person name="Shen Q."/>
            <person name="Grigoriev I.V."/>
            <person name="Kubicek C.P."/>
            <person name="Druzhinina I.S."/>
        </authorList>
    </citation>
    <scope>NUCLEOTIDE SEQUENCE [LARGE SCALE GENOMIC DNA]</scope>
    <source>
        <strain evidence="2 3">ATCC 18648</strain>
    </source>
</reference>
<feature type="compositionally biased region" description="Polar residues" evidence="1">
    <location>
        <begin position="96"/>
        <end position="109"/>
    </location>
</feature>
<dbReference type="Proteomes" id="UP000240760">
    <property type="component" value="Unassembled WGS sequence"/>
</dbReference>
<organism evidence="2 3">
    <name type="scientific">Trichoderma longibrachiatum ATCC 18648</name>
    <dbReference type="NCBI Taxonomy" id="983965"/>
    <lineage>
        <taxon>Eukaryota</taxon>
        <taxon>Fungi</taxon>
        <taxon>Dikarya</taxon>
        <taxon>Ascomycota</taxon>
        <taxon>Pezizomycotina</taxon>
        <taxon>Sordariomycetes</taxon>
        <taxon>Hypocreomycetidae</taxon>
        <taxon>Hypocreales</taxon>
        <taxon>Hypocreaceae</taxon>
        <taxon>Trichoderma</taxon>
    </lineage>
</organism>
<gene>
    <name evidence="2" type="ORF">M440DRAFT_1166910</name>
</gene>
<protein>
    <submittedName>
        <fullName evidence="2">Uncharacterized protein</fullName>
    </submittedName>
</protein>
<name>A0A2T4CCP8_TRILO</name>
<evidence type="ECO:0000313" key="2">
    <source>
        <dbReference type="EMBL" id="PTB79330.1"/>
    </source>
</evidence>
<sequence>MRDDPSRQGRFFSLWVHLWVTGEIDMSVRKRWMFILGFSCFSCQLEPVAAHYTHTRPEAAVMEQSAAISHAAAEGQKRQDYAIGRRSCVAVGRASSRWSQLSVQRSGSGSHDDKKKEEKEQDGKSLAADAEGLQRGWKGRIGGKMKWGEENGRKYEGVPDREAGV</sequence>
<keyword evidence="3" id="KW-1185">Reference proteome</keyword>
<dbReference type="AlphaFoldDB" id="A0A2T4CCP8"/>
<accession>A0A2T4CCP8</accession>
<proteinExistence type="predicted"/>
<dbReference type="EMBL" id="KZ679128">
    <property type="protein sequence ID" value="PTB79330.1"/>
    <property type="molecule type" value="Genomic_DNA"/>
</dbReference>